<feature type="transmembrane region" description="Helical" evidence="1">
    <location>
        <begin position="39"/>
        <end position="61"/>
    </location>
</feature>
<keyword evidence="1" id="KW-0812">Transmembrane</keyword>
<evidence type="ECO:0000313" key="2">
    <source>
        <dbReference type="Proteomes" id="UP000887540"/>
    </source>
</evidence>
<protein>
    <submittedName>
        <fullName evidence="3">Uncharacterized protein</fullName>
    </submittedName>
</protein>
<evidence type="ECO:0000313" key="3">
    <source>
        <dbReference type="WBParaSite" id="ACRNAN_scaffold2408.g27704.t1"/>
    </source>
</evidence>
<accession>A0A914DDA2</accession>
<sequence length="130" mass="15354">MVNKRSTYMHWSGKWADYNLSQNYQIFENTSTIRGMIPFVSIHSLSFAIYCAYALILRVLVYDLKTLQNFILRKILFQGTYSFVSLYILIIMCIMYFIPLGKRKSPTIVIKTQEATEYFKLFDAQINTFK</sequence>
<proteinExistence type="predicted"/>
<dbReference type="Proteomes" id="UP000887540">
    <property type="component" value="Unplaced"/>
</dbReference>
<keyword evidence="2" id="KW-1185">Reference proteome</keyword>
<name>A0A914DDA2_9BILA</name>
<reference evidence="3" key="1">
    <citation type="submission" date="2022-11" db="UniProtKB">
        <authorList>
            <consortium name="WormBaseParasite"/>
        </authorList>
    </citation>
    <scope>IDENTIFICATION</scope>
</reference>
<evidence type="ECO:0000256" key="1">
    <source>
        <dbReference type="SAM" id="Phobius"/>
    </source>
</evidence>
<keyword evidence="1" id="KW-1133">Transmembrane helix</keyword>
<feature type="transmembrane region" description="Helical" evidence="1">
    <location>
        <begin position="81"/>
        <end position="98"/>
    </location>
</feature>
<dbReference type="WBParaSite" id="ACRNAN_scaffold2408.g27704.t1">
    <property type="protein sequence ID" value="ACRNAN_scaffold2408.g27704.t1"/>
    <property type="gene ID" value="ACRNAN_scaffold2408.g27704"/>
</dbReference>
<organism evidence="2 3">
    <name type="scientific">Acrobeloides nanus</name>
    <dbReference type="NCBI Taxonomy" id="290746"/>
    <lineage>
        <taxon>Eukaryota</taxon>
        <taxon>Metazoa</taxon>
        <taxon>Ecdysozoa</taxon>
        <taxon>Nematoda</taxon>
        <taxon>Chromadorea</taxon>
        <taxon>Rhabditida</taxon>
        <taxon>Tylenchina</taxon>
        <taxon>Cephalobomorpha</taxon>
        <taxon>Cephaloboidea</taxon>
        <taxon>Cephalobidae</taxon>
        <taxon>Acrobeloides</taxon>
    </lineage>
</organism>
<keyword evidence="1" id="KW-0472">Membrane</keyword>
<dbReference type="AlphaFoldDB" id="A0A914DDA2"/>